<dbReference type="InterPro" id="IPR046342">
    <property type="entry name" value="CBS_dom_sf"/>
</dbReference>
<evidence type="ECO:0000256" key="2">
    <source>
        <dbReference type="SAM" id="MobiDB-lite"/>
    </source>
</evidence>
<dbReference type="AlphaFoldDB" id="X8BHV6"/>
<dbReference type="PROSITE" id="PS51371">
    <property type="entry name" value="CBS"/>
    <property type="match status" value="1"/>
</dbReference>
<dbReference type="InterPro" id="IPR000644">
    <property type="entry name" value="CBS_dom"/>
</dbReference>
<feature type="region of interest" description="Disordered" evidence="2">
    <location>
        <begin position="35"/>
        <end position="66"/>
    </location>
</feature>
<dbReference type="SUPFAM" id="SSF54631">
    <property type="entry name" value="CBS-domain pair"/>
    <property type="match status" value="1"/>
</dbReference>
<accession>X8BHV6</accession>
<name>X8BHV6_MYCXE</name>
<keyword evidence="1" id="KW-0129">CBS domain</keyword>
<feature type="compositionally biased region" description="Basic and acidic residues" evidence="2">
    <location>
        <begin position="35"/>
        <end position="50"/>
    </location>
</feature>
<protein>
    <submittedName>
        <fullName evidence="4">CBS domain protein</fullName>
    </submittedName>
</protein>
<dbReference type="Pfam" id="PF00571">
    <property type="entry name" value="CBS"/>
    <property type="match status" value="1"/>
</dbReference>
<proteinExistence type="predicted"/>
<gene>
    <name evidence="4" type="ORF">I553_6515</name>
</gene>
<evidence type="ECO:0000313" key="4">
    <source>
        <dbReference type="EMBL" id="EUA42655.1"/>
    </source>
</evidence>
<feature type="compositionally biased region" description="Acidic residues" evidence="2">
    <location>
        <begin position="57"/>
        <end position="66"/>
    </location>
</feature>
<dbReference type="EMBL" id="JAOB01000042">
    <property type="protein sequence ID" value="EUA42655.1"/>
    <property type="molecule type" value="Genomic_DNA"/>
</dbReference>
<reference evidence="4" key="1">
    <citation type="submission" date="2014-01" db="EMBL/GenBank/DDBJ databases">
        <authorList>
            <person name="Brown-Elliot B."/>
            <person name="Wallace R."/>
            <person name="Lenaerts A."/>
            <person name="Ordway D."/>
            <person name="DeGroote M.A."/>
            <person name="Parker T."/>
            <person name="Sizemore C."/>
            <person name="Tallon L.J."/>
            <person name="Sadzewicz L.K."/>
            <person name="Sengamalay N."/>
            <person name="Fraser C.M."/>
            <person name="Hine E."/>
            <person name="Shefchek K.A."/>
            <person name="Das S.P."/>
            <person name="Tettelin H."/>
        </authorList>
    </citation>
    <scope>NUCLEOTIDE SEQUENCE [LARGE SCALE GENOMIC DNA]</scope>
    <source>
        <strain evidence="4">4042</strain>
    </source>
</reference>
<comment type="caution">
    <text evidence="4">The sequence shown here is derived from an EMBL/GenBank/DDBJ whole genome shotgun (WGS) entry which is preliminary data.</text>
</comment>
<sequence>MLMADYDLHTIPVIDDENRVLGVVTVDDVLKASIPDDWRRREPGPRRMREPSCATEDPSEIDEGGD</sequence>
<dbReference type="Gene3D" id="3.10.580.10">
    <property type="entry name" value="CBS-domain"/>
    <property type="match status" value="1"/>
</dbReference>
<dbReference type="PATRIC" id="fig|1299334.3.peg.4668"/>
<evidence type="ECO:0000256" key="1">
    <source>
        <dbReference type="PROSITE-ProRule" id="PRU00703"/>
    </source>
</evidence>
<evidence type="ECO:0000259" key="3">
    <source>
        <dbReference type="PROSITE" id="PS51371"/>
    </source>
</evidence>
<feature type="domain" description="CBS" evidence="3">
    <location>
        <begin position="1"/>
        <end position="42"/>
    </location>
</feature>
<organism evidence="4">
    <name type="scientific">Mycobacterium xenopi 4042</name>
    <dbReference type="NCBI Taxonomy" id="1299334"/>
    <lineage>
        <taxon>Bacteria</taxon>
        <taxon>Bacillati</taxon>
        <taxon>Actinomycetota</taxon>
        <taxon>Actinomycetes</taxon>
        <taxon>Mycobacteriales</taxon>
        <taxon>Mycobacteriaceae</taxon>
        <taxon>Mycobacterium</taxon>
    </lineage>
</organism>